<dbReference type="InterPro" id="IPR001412">
    <property type="entry name" value="aa-tRNA-synth_I_CS"/>
</dbReference>
<dbReference type="InterPro" id="IPR024107">
    <property type="entry name" value="Tyr-tRNA-ligase_bac_1"/>
</dbReference>
<accession>A0ABS6FZL4</accession>
<keyword evidence="4 9" id="KW-0694">RNA-binding</keyword>
<keyword evidence="5 8" id="KW-0648">Protein biosynthesis</keyword>
<comment type="caution">
    <text evidence="11">The sequence shown here is derived from an EMBL/GenBank/DDBJ whole genome shotgun (WGS) entry which is preliminary data.</text>
</comment>
<feature type="binding site" evidence="8">
    <location>
        <position position="231"/>
    </location>
    <ligand>
        <name>ATP</name>
        <dbReference type="ChEBI" id="CHEBI:30616"/>
    </ligand>
</feature>
<dbReference type="Proteomes" id="UP000779508">
    <property type="component" value="Unassembled WGS sequence"/>
</dbReference>
<evidence type="ECO:0000313" key="11">
    <source>
        <dbReference type="EMBL" id="MBU5675394.1"/>
    </source>
</evidence>
<dbReference type="NCBIfam" id="TIGR00234">
    <property type="entry name" value="tyrS"/>
    <property type="match status" value="1"/>
</dbReference>
<evidence type="ECO:0000256" key="9">
    <source>
        <dbReference type="PROSITE-ProRule" id="PRU00182"/>
    </source>
</evidence>
<comment type="catalytic activity">
    <reaction evidence="7 8">
        <text>tRNA(Tyr) + L-tyrosine + ATP = L-tyrosyl-tRNA(Tyr) + AMP + diphosphate + H(+)</text>
        <dbReference type="Rhea" id="RHEA:10220"/>
        <dbReference type="Rhea" id="RHEA-COMP:9706"/>
        <dbReference type="Rhea" id="RHEA-COMP:9707"/>
        <dbReference type="ChEBI" id="CHEBI:15378"/>
        <dbReference type="ChEBI" id="CHEBI:30616"/>
        <dbReference type="ChEBI" id="CHEBI:33019"/>
        <dbReference type="ChEBI" id="CHEBI:58315"/>
        <dbReference type="ChEBI" id="CHEBI:78442"/>
        <dbReference type="ChEBI" id="CHEBI:78536"/>
        <dbReference type="ChEBI" id="CHEBI:456215"/>
        <dbReference type="EC" id="6.1.1.1"/>
    </reaction>
</comment>
<evidence type="ECO:0000256" key="1">
    <source>
        <dbReference type="ARBA" id="ARBA00022598"/>
    </source>
</evidence>
<reference evidence="11 12" key="1">
    <citation type="submission" date="2021-06" db="EMBL/GenBank/DDBJ databases">
        <authorList>
            <person name="Sun Q."/>
            <person name="Li D."/>
        </authorList>
    </citation>
    <scope>NUCLEOTIDE SEQUENCE [LARGE SCALE GENOMIC DNA]</scope>
    <source>
        <strain evidence="11 12">MSJ-5</strain>
    </source>
</reference>
<proteinExistence type="inferred from homology"/>
<dbReference type="EC" id="6.1.1.1" evidence="8"/>
<organism evidence="11 12">
    <name type="scientific">Alkaliphilus flagellatus</name>
    <dbReference type="NCBI Taxonomy" id="2841507"/>
    <lineage>
        <taxon>Bacteria</taxon>
        <taxon>Bacillati</taxon>
        <taxon>Bacillota</taxon>
        <taxon>Clostridia</taxon>
        <taxon>Peptostreptococcales</taxon>
        <taxon>Natronincolaceae</taxon>
        <taxon>Alkaliphilus</taxon>
    </lineage>
</organism>
<keyword evidence="8" id="KW-0963">Cytoplasm</keyword>
<name>A0ABS6FZL4_9FIRM</name>
<feature type="short sequence motif" description="'KMSKS' region" evidence="8">
    <location>
        <begin position="228"/>
        <end position="232"/>
    </location>
</feature>
<evidence type="ECO:0000256" key="3">
    <source>
        <dbReference type="ARBA" id="ARBA00022840"/>
    </source>
</evidence>
<feature type="binding site" evidence="8">
    <location>
        <position position="172"/>
    </location>
    <ligand>
        <name>L-tyrosine</name>
        <dbReference type="ChEBI" id="CHEBI:58315"/>
    </ligand>
</feature>
<dbReference type="CDD" id="cd00805">
    <property type="entry name" value="TyrRS_core"/>
    <property type="match status" value="1"/>
</dbReference>
<dbReference type="InterPro" id="IPR054608">
    <property type="entry name" value="SYY-like_C"/>
</dbReference>
<keyword evidence="1 8" id="KW-0436">Ligase</keyword>
<dbReference type="CDD" id="cd00165">
    <property type="entry name" value="S4"/>
    <property type="match status" value="1"/>
</dbReference>
<dbReference type="PANTHER" id="PTHR11766">
    <property type="entry name" value="TYROSYL-TRNA SYNTHETASE"/>
    <property type="match status" value="1"/>
</dbReference>
<comment type="function">
    <text evidence="8">Catalyzes the attachment of tyrosine to tRNA(Tyr) in a two-step reaction: tyrosine is first activated by ATP to form Tyr-AMP and then transferred to the acceptor end of tRNA(Tyr).</text>
</comment>
<sequence length="409" mass="46207">MENVFDVLKQRGFVKQFTHEDEIREMLGKEKVTFYIGFDPTADSLHVGHFVQLMAMSHLQKAGHRPIFLAGGGTGMIGDPSGRTDMRQMMTPETIQHNVNCFIEQSKRLIDLSEGNAIIENNANWLLDLNYVSFIREIGRHFSVNRMLTAECFKNRMEKGLSFFEFNYMIMQSYDFLELFRRYGCRLQLGGDDQWSNIIAGADLIRRVEGESAYGMTFTLLTTSEGQKMGKTQSGAVWLDPNKTSPFEFYQYWRNVADADVENCLSLLTFLPMDEVKRLGSLEGAEINKAKEVLAFEVTKLVHGEEEAKKAEEAAKALFGEGALGGSVPSTEISKGEFTDGIDVITLLSKAELIPSRGEGRRLIQQGGIVINDEKITDINTLITLDFFKDDTLMIKKGKKTYHQIRLID</sequence>
<dbReference type="InterPro" id="IPR002307">
    <property type="entry name" value="Tyr-tRNA-ligase"/>
</dbReference>
<feature type="binding site" evidence="8">
    <location>
        <position position="35"/>
    </location>
    <ligand>
        <name>L-tyrosine</name>
        <dbReference type="ChEBI" id="CHEBI:58315"/>
    </ligand>
</feature>
<evidence type="ECO:0000256" key="5">
    <source>
        <dbReference type="ARBA" id="ARBA00022917"/>
    </source>
</evidence>
<feature type="domain" description="Tyrosine--tRNA ligase SYY-like C-terminal" evidence="10">
    <location>
        <begin position="327"/>
        <end position="404"/>
    </location>
</feature>
<dbReference type="PROSITE" id="PS00178">
    <property type="entry name" value="AA_TRNA_LIGASE_I"/>
    <property type="match status" value="1"/>
</dbReference>
<evidence type="ECO:0000256" key="8">
    <source>
        <dbReference type="HAMAP-Rule" id="MF_02006"/>
    </source>
</evidence>
<dbReference type="GO" id="GO:0004831">
    <property type="term" value="F:tyrosine-tRNA ligase activity"/>
    <property type="evidence" value="ECO:0007669"/>
    <property type="project" value="UniProtKB-EC"/>
</dbReference>
<dbReference type="Pfam" id="PF00579">
    <property type="entry name" value="tRNA-synt_1b"/>
    <property type="match status" value="1"/>
</dbReference>
<comment type="subcellular location">
    <subcellularLocation>
        <location evidence="8">Cytoplasm</location>
    </subcellularLocation>
</comment>
<dbReference type="EMBL" id="JAHLQK010000001">
    <property type="protein sequence ID" value="MBU5675394.1"/>
    <property type="molecule type" value="Genomic_DNA"/>
</dbReference>
<dbReference type="InterPro" id="IPR002305">
    <property type="entry name" value="aa-tRNA-synth_Ic"/>
</dbReference>
<dbReference type="Pfam" id="PF22421">
    <property type="entry name" value="SYY_C-terminal"/>
    <property type="match status" value="1"/>
</dbReference>
<protein>
    <recommendedName>
        <fullName evidence="8">Tyrosine--tRNA ligase</fullName>
        <ecNumber evidence="8">6.1.1.1</ecNumber>
    </recommendedName>
    <alternativeName>
        <fullName evidence="8">Tyrosyl-tRNA synthetase</fullName>
        <shortName evidence="8">TyrRS</shortName>
    </alternativeName>
</protein>
<evidence type="ECO:0000256" key="4">
    <source>
        <dbReference type="ARBA" id="ARBA00022884"/>
    </source>
</evidence>
<keyword evidence="2 8" id="KW-0547">Nucleotide-binding</keyword>
<dbReference type="InterPro" id="IPR024088">
    <property type="entry name" value="Tyr-tRNA-ligase_bac-type"/>
</dbReference>
<evidence type="ECO:0000313" key="12">
    <source>
        <dbReference type="Proteomes" id="UP000779508"/>
    </source>
</evidence>
<comment type="similarity">
    <text evidence="8">Belongs to the class-I aminoacyl-tRNA synthetase family. TyrS type 1 subfamily.</text>
</comment>
<dbReference type="HAMAP" id="MF_02006">
    <property type="entry name" value="Tyr_tRNA_synth_type1"/>
    <property type="match status" value="1"/>
</dbReference>
<dbReference type="PROSITE" id="PS50889">
    <property type="entry name" value="S4"/>
    <property type="match status" value="1"/>
</dbReference>
<evidence type="ECO:0000256" key="2">
    <source>
        <dbReference type="ARBA" id="ARBA00022741"/>
    </source>
</evidence>
<keyword evidence="3 8" id="KW-0067">ATP-binding</keyword>
<keyword evidence="12" id="KW-1185">Reference proteome</keyword>
<keyword evidence="6 8" id="KW-0030">Aminoacyl-tRNA synthetase</keyword>
<evidence type="ECO:0000256" key="7">
    <source>
        <dbReference type="ARBA" id="ARBA00048248"/>
    </source>
</evidence>
<dbReference type="RefSeq" id="WP_216414878.1">
    <property type="nucleotide sequence ID" value="NZ_JAHLQK010000001.1"/>
</dbReference>
<gene>
    <name evidence="8 11" type="primary">tyrS</name>
    <name evidence="11" type="ORF">KQI88_03055</name>
</gene>
<comment type="subunit">
    <text evidence="8">Homodimer.</text>
</comment>
<evidence type="ECO:0000259" key="10">
    <source>
        <dbReference type="Pfam" id="PF22421"/>
    </source>
</evidence>
<feature type="short sequence motif" description="'HIGH' region" evidence="8">
    <location>
        <begin position="40"/>
        <end position="49"/>
    </location>
</feature>
<dbReference type="PANTHER" id="PTHR11766:SF0">
    <property type="entry name" value="TYROSINE--TRNA LIGASE, MITOCHONDRIAL"/>
    <property type="match status" value="1"/>
</dbReference>
<evidence type="ECO:0000256" key="6">
    <source>
        <dbReference type="ARBA" id="ARBA00023146"/>
    </source>
</evidence>
<feature type="binding site" evidence="8">
    <location>
        <position position="168"/>
    </location>
    <ligand>
        <name>L-tyrosine</name>
        <dbReference type="ChEBI" id="CHEBI:58315"/>
    </ligand>
</feature>